<dbReference type="EMBL" id="KV863960">
    <property type="protein sequence ID" value="ONK54919.1"/>
    <property type="molecule type" value="Genomic_DNA"/>
</dbReference>
<feature type="region of interest" description="Disordered" evidence="1">
    <location>
        <begin position="74"/>
        <end position="113"/>
    </location>
</feature>
<organism evidence="3 4">
    <name type="scientific">Asparagus officinalis</name>
    <name type="common">Garden asparagus</name>
    <dbReference type="NCBI Taxonomy" id="4686"/>
    <lineage>
        <taxon>Eukaryota</taxon>
        <taxon>Viridiplantae</taxon>
        <taxon>Streptophyta</taxon>
        <taxon>Embryophyta</taxon>
        <taxon>Tracheophyta</taxon>
        <taxon>Spermatophyta</taxon>
        <taxon>Magnoliopsida</taxon>
        <taxon>Liliopsida</taxon>
        <taxon>Asparagales</taxon>
        <taxon>Asparagaceae</taxon>
        <taxon>Asparagoideae</taxon>
        <taxon>Asparagus</taxon>
    </lineage>
</organism>
<feature type="compositionally biased region" description="Low complexity" evidence="1">
    <location>
        <begin position="226"/>
        <end position="239"/>
    </location>
</feature>
<dbReference type="PANTHER" id="PTHR33826:SF4">
    <property type="entry name" value="F20B24.21"/>
    <property type="match status" value="1"/>
</dbReference>
<keyword evidence="4" id="KW-1185">Reference proteome</keyword>
<feature type="domain" description="DUF7036" evidence="2">
    <location>
        <begin position="292"/>
        <end position="382"/>
    </location>
</feature>
<gene>
    <name evidence="3" type="ORF">A4U43_UnF9720</name>
</gene>
<dbReference type="AlphaFoldDB" id="A0A1R3L5M3"/>
<feature type="domain" description="DUF7036" evidence="2">
    <location>
        <begin position="415"/>
        <end position="507"/>
    </location>
</feature>
<dbReference type="PANTHER" id="PTHR33826">
    <property type="entry name" value="F20B24.21"/>
    <property type="match status" value="1"/>
</dbReference>
<evidence type="ECO:0000256" key="1">
    <source>
        <dbReference type="SAM" id="MobiDB-lite"/>
    </source>
</evidence>
<dbReference type="Gramene" id="ONK54919">
    <property type="protein sequence ID" value="ONK54919"/>
    <property type="gene ID" value="A4U43_UnF9720"/>
</dbReference>
<feature type="compositionally biased region" description="Low complexity" evidence="1">
    <location>
        <begin position="247"/>
        <end position="256"/>
    </location>
</feature>
<reference evidence="4" key="1">
    <citation type="journal article" date="2017" name="Nat. Commun.">
        <title>The asparagus genome sheds light on the origin and evolution of a young Y chromosome.</title>
        <authorList>
            <person name="Harkess A."/>
            <person name="Zhou J."/>
            <person name="Xu C."/>
            <person name="Bowers J.E."/>
            <person name="Van der Hulst R."/>
            <person name="Ayyampalayam S."/>
            <person name="Mercati F."/>
            <person name="Riccardi P."/>
            <person name="McKain M.R."/>
            <person name="Kakrana A."/>
            <person name="Tang H."/>
            <person name="Ray J."/>
            <person name="Groenendijk J."/>
            <person name="Arikit S."/>
            <person name="Mathioni S.M."/>
            <person name="Nakano M."/>
            <person name="Shan H."/>
            <person name="Telgmann-Rauber A."/>
            <person name="Kanno A."/>
            <person name="Yue Z."/>
            <person name="Chen H."/>
            <person name="Li W."/>
            <person name="Chen Y."/>
            <person name="Xu X."/>
            <person name="Zhang Y."/>
            <person name="Luo S."/>
            <person name="Chen H."/>
            <person name="Gao J."/>
            <person name="Mao Z."/>
            <person name="Pires J.C."/>
            <person name="Luo M."/>
            <person name="Kudrna D."/>
            <person name="Wing R.A."/>
            <person name="Meyers B.C."/>
            <person name="Yi K."/>
            <person name="Kong H."/>
            <person name="Lavrijsen P."/>
            <person name="Sunseri F."/>
            <person name="Falavigna A."/>
            <person name="Ye Y."/>
            <person name="Leebens-Mack J.H."/>
            <person name="Chen G."/>
        </authorList>
    </citation>
    <scope>NUCLEOTIDE SEQUENCE [LARGE SCALE GENOMIC DNA]</scope>
    <source>
        <strain evidence="4">cv. DH0086</strain>
    </source>
</reference>
<evidence type="ECO:0000313" key="3">
    <source>
        <dbReference type="EMBL" id="ONK54919.1"/>
    </source>
</evidence>
<feature type="region of interest" description="Disordered" evidence="1">
    <location>
        <begin position="130"/>
        <end position="172"/>
    </location>
</feature>
<feature type="region of interest" description="Disordered" evidence="1">
    <location>
        <begin position="521"/>
        <end position="553"/>
    </location>
</feature>
<dbReference type="InterPro" id="IPR055464">
    <property type="entry name" value="DUF7036"/>
</dbReference>
<feature type="region of interest" description="Disordered" evidence="1">
    <location>
        <begin position="1"/>
        <end position="61"/>
    </location>
</feature>
<feature type="compositionally biased region" description="Low complexity" evidence="1">
    <location>
        <begin position="600"/>
        <end position="610"/>
    </location>
</feature>
<feature type="region of interest" description="Disordered" evidence="1">
    <location>
        <begin position="584"/>
        <end position="639"/>
    </location>
</feature>
<name>A0A1R3L5M3_ASPOF</name>
<dbReference type="Pfam" id="PF23041">
    <property type="entry name" value="DUF7036"/>
    <property type="match status" value="2"/>
</dbReference>
<feature type="compositionally biased region" description="Pro residues" evidence="1">
    <location>
        <begin position="584"/>
        <end position="599"/>
    </location>
</feature>
<evidence type="ECO:0000259" key="2">
    <source>
        <dbReference type="Pfam" id="PF23041"/>
    </source>
</evidence>
<feature type="region of interest" description="Disordered" evidence="1">
    <location>
        <begin position="216"/>
        <end position="282"/>
    </location>
</feature>
<feature type="compositionally biased region" description="Pro residues" evidence="1">
    <location>
        <begin position="526"/>
        <end position="542"/>
    </location>
</feature>
<evidence type="ECO:0000313" key="4">
    <source>
        <dbReference type="Proteomes" id="UP000243459"/>
    </source>
</evidence>
<dbReference type="Proteomes" id="UP000243459">
    <property type="component" value="Unassembled WGS sequence"/>
</dbReference>
<protein>
    <recommendedName>
        <fullName evidence="2">DUF7036 domain-containing protein</fullName>
    </recommendedName>
</protein>
<feature type="compositionally biased region" description="Low complexity" evidence="1">
    <location>
        <begin position="263"/>
        <end position="273"/>
    </location>
</feature>
<sequence length="683" mass="72936">MGKFENTSPAAAAAAASAEPRPVISSGGSCPAAPLLQPESRARRRRTCRSSAAEPRSARRFPLQVYPEVRCPYIRLPGQAPPPNPRRCGPSARVSPRPPRWARSTRLAARRPSAAPCHRCSVRPLCRAPPPPPHAATAAVAGHQHAHPLSPPRPAATASPPPHRSRAPPPPLARRAVAAKLVATACCAGQFDAVWPSTVRTPPPAHKLRVVVRPQRQLASGHRVGSRAPSASAAQPRSPLARRRPPLARQPAAACRQPRRRQPFAAAAARSRSGWSSPTSPVGRAADIKAGFILEQPFPLLVSNIGRLEYDILGEIGVPNTKVSIISMRPSDSTNWTYVDFAVLPNPKTASISLPALSVLRSSLVELVLQQLNLSLTPSIFGQPSSFEVMKFPGGITVIPAQSASIWEIMQILFNFSLNNSIVEIQKDLEELKYQLKVGLNLRAYENVYVQITNVNGSTVAPPVIVQASVLSDFGSRSLLPDRLKQLAQVIQGPHAENLGLNHSVFGKVKEVVLSSYLEHSIESPTPSPSPSLSPSPSPSPSPSKGNPYSAPSSYPTIPYSPVPSVGHTQPPCLYCTFAPRNPPPYAPEPESGPEPPQSSSPRSSTALSPQHEPPIPTSPMALEAYGPSSPKNRRSAKYPTTPILASSNISPSSISGAGSFFVEKRLIGLLMSFLILPLLLSS</sequence>
<accession>A0A1R3L5M3</accession>
<feature type="compositionally biased region" description="Pro residues" evidence="1">
    <location>
        <begin position="149"/>
        <end position="172"/>
    </location>
</feature>
<proteinExistence type="predicted"/>